<dbReference type="EMBL" id="PDOD01000001">
    <property type="protein sequence ID" value="PYZ95021.1"/>
    <property type="molecule type" value="Genomic_DNA"/>
</dbReference>
<name>A0A323TJA4_9BACI</name>
<dbReference type="Proteomes" id="UP000248214">
    <property type="component" value="Unassembled WGS sequence"/>
</dbReference>
<proteinExistence type="predicted"/>
<dbReference type="GO" id="GO:0016020">
    <property type="term" value="C:membrane"/>
    <property type="evidence" value="ECO:0007669"/>
    <property type="project" value="TreeGrafter"/>
</dbReference>
<feature type="domain" description="AB hydrolase-1" evidence="1">
    <location>
        <begin position="22"/>
        <end position="128"/>
    </location>
</feature>
<dbReference type="InterPro" id="IPR000073">
    <property type="entry name" value="AB_hydrolase_1"/>
</dbReference>
<evidence type="ECO:0000313" key="2">
    <source>
        <dbReference type="EMBL" id="PYZ95021.1"/>
    </source>
</evidence>
<organism evidence="2 3">
    <name type="scientific">Salipaludibacillus keqinensis</name>
    <dbReference type="NCBI Taxonomy" id="2045207"/>
    <lineage>
        <taxon>Bacteria</taxon>
        <taxon>Bacillati</taxon>
        <taxon>Bacillota</taxon>
        <taxon>Bacilli</taxon>
        <taxon>Bacillales</taxon>
        <taxon>Bacillaceae</taxon>
    </lineage>
</organism>
<comment type="caution">
    <text evidence="2">The sequence shown here is derived from an EMBL/GenBank/DDBJ whole genome shotgun (WGS) entry which is preliminary data.</text>
</comment>
<evidence type="ECO:0000259" key="1">
    <source>
        <dbReference type="Pfam" id="PF00561"/>
    </source>
</evidence>
<keyword evidence="3" id="KW-1185">Reference proteome</keyword>
<gene>
    <name evidence="2" type="ORF">CR194_05775</name>
</gene>
<evidence type="ECO:0000313" key="3">
    <source>
        <dbReference type="Proteomes" id="UP000248214"/>
    </source>
</evidence>
<reference evidence="2 3" key="1">
    <citation type="submission" date="2017-10" db="EMBL/GenBank/DDBJ databases">
        <title>Bacillus sp. nov., a halophilic bacterium isolated from a Keqin Lake.</title>
        <authorList>
            <person name="Wang H."/>
        </authorList>
    </citation>
    <scope>NUCLEOTIDE SEQUENCE [LARGE SCALE GENOMIC DNA]</scope>
    <source>
        <strain evidence="2 3">KQ-12</strain>
    </source>
</reference>
<dbReference type="InterPro" id="IPR050266">
    <property type="entry name" value="AB_hydrolase_sf"/>
</dbReference>
<sequence length="274" mass="32295">MSLPDTELNHQIFENKKLPKAPWVVLLHGIGGNSRIWYKQIKHFKKCFNVMTIDLPGHYPNPSMEKWEEGYSFDLCTDMIVNIMDKHHIKKAHFIGISLGSVIIHHLIKRYQDRMYAAVLGGMILKFNTFSKILLSAGHMVKKYVPYMWLYQMFAHIMMPRNNHKVSRSMFIEEAKKMKQEEFFRWFEMTKYVQTISENIQKYHVPRLYISGSEDHLFIKFLKEHIPSDQASQLIELENCGHVCNLEKSAEFNEQAISFLQKYNEKEDTASRGA</sequence>
<dbReference type="PANTHER" id="PTHR43798:SF33">
    <property type="entry name" value="HYDROLASE, PUTATIVE (AFU_ORTHOLOGUE AFUA_2G14860)-RELATED"/>
    <property type="match status" value="1"/>
</dbReference>
<protein>
    <recommendedName>
        <fullName evidence="1">AB hydrolase-1 domain-containing protein</fullName>
    </recommendedName>
</protein>
<dbReference type="AlphaFoldDB" id="A0A323TJA4"/>
<dbReference type="Pfam" id="PF00561">
    <property type="entry name" value="Abhydrolase_1"/>
    <property type="match status" value="1"/>
</dbReference>
<dbReference type="PANTHER" id="PTHR43798">
    <property type="entry name" value="MONOACYLGLYCEROL LIPASE"/>
    <property type="match status" value="1"/>
</dbReference>
<dbReference type="SUPFAM" id="SSF53474">
    <property type="entry name" value="alpha/beta-Hydrolases"/>
    <property type="match status" value="1"/>
</dbReference>
<accession>A0A323TJA4</accession>
<dbReference type="Gene3D" id="3.40.50.1820">
    <property type="entry name" value="alpha/beta hydrolase"/>
    <property type="match status" value="1"/>
</dbReference>
<dbReference type="InterPro" id="IPR029058">
    <property type="entry name" value="AB_hydrolase_fold"/>
</dbReference>